<organism evidence="3 4">
    <name type="scientific">Actinomadura craniellae</name>
    <dbReference type="NCBI Taxonomy" id="2231787"/>
    <lineage>
        <taxon>Bacteria</taxon>
        <taxon>Bacillati</taxon>
        <taxon>Actinomycetota</taxon>
        <taxon>Actinomycetes</taxon>
        <taxon>Streptosporangiales</taxon>
        <taxon>Thermomonosporaceae</taxon>
        <taxon>Actinomadura</taxon>
    </lineage>
</organism>
<feature type="transmembrane region" description="Helical" evidence="2">
    <location>
        <begin position="39"/>
        <end position="59"/>
    </location>
</feature>
<evidence type="ECO:0000313" key="4">
    <source>
        <dbReference type="Proteomes" id="UP000251891"/>
    </source>
</evidence>
<reference evidence="3 4" key="1">
    <citation type="submission" date="2018-06" db="EMBL/GenBank/DDBJ databases">
        <title>Actinomadura craniellae sp. nov. isolated from marine sponge Craniella sp.</title>
        <authorList>
            <person name="Li L."/>
            <person name="Xu Q.H."/>
            <person name="Lin H.W."/>
            <person name="Lu Y.H."/>
        </authorList>
    </citation>
    <scope>NUCLEOTIDE SEQUENCE [LARGE SCALE GENOMIC DNA]</scope>
    <source>
        <strain evidence="3 4">LHW63021</strain>
    </source>
</reference>
<sequence>MVTNTEGSTADLGDYEGGEVFFTPADEGFQRRHTRLSGGLLGVGTTVFVEEILLTRVLHWERAYDMVDARAISGGLFHVVGLLVAVVGLFLLVDLRRQQALLVRMWWASWFIGTGGFQLWCIILRYGPLDMYRRLPYADVVAFAAAAFLAIGLALAASSYRRRSERQRPDQPAEPAPKPPERVP</sequence>
<keyword evidence="2" id="KW-0472">Membrane</keyword>
<gene>
    <name evidence="3" type="ORF">DPM19_09195</name>
</gene>
<evidence type="ECO:0000313" key="3">
    <source>
        <dbReference type="EMBL" id="RAY15919.1"/>
    </source>
</evidence>
<dbReference type="EMBL" id="QLYX01000003">
    <property type="protein sequence ID" value="RAY15919.1"/>
    <property type="molecule type" value="Genomic_DNA"/>
</dbReference>
<evidence type="ECO:0000256" key="1">
    <source>
        <dbReference type="SAM" id="MobiDB-lite"/>
    </source>
</evidence>
<dbReference type="Proteomes" id="UP000251891">
    <property type="component" value="Unassembled WGS sequence"/>
</dbReference>
<proteinExistence type="predicted"/>
<feature type="transmembrane region" description="Helical" evidence="2">
    <location>
        <begin position="140"/>
        <end position="160"/>
    </location>
</feature>
<keyword evidence="2" id="KW-0812">Transmembrane</keyword>
<keyword evidence="2" id="KW-1133">Transmembrane helix</keyword>
<feature type="transmembrane region" description="Helical" evidence="2">
    <location>
        <begin position="71"/>
        <end position="93"/>
    </location>
</feature>
<evidence type="ECO:0008006" key="5">
    <source>
        <dbReference type="Google" id="ProtNLM"/>
    </source>
</evidence>
<protein>
    <recommendedName>
        <fullName evidence="5">DUF2243 domain-containing protein</fullName>
    </recommendedName>
</protein>
<dbReference type="AlphaFoldDB" id="A0A365HA66"/>
<accession>A0A365HA66</accession>
<dbReference type="InterPro" id="IPR018719">
    <property type="entry name" value="DUF2243_membrane"/>
</dbReference>
<evidence type="ECO:0000256" key="2">
    <source>
        <dbReference type="SAM" id="Phobius"/>
    </source>
</evidence>
<feature type="transmembrane region" description="Helical" evidence="2">
    <location>
        <begin position="105"/>
        <end position="128"/>
    </location>
</feature>
<feature type="region of interest" description="Disordered" evidence="1">
    <location>
        <begin position="161"/>
        <end position="184"/>
    </location>
</feature>
<keyword evidence="4" id="KW-1185">Reference proteome</keyword>
<dbReference type="Pfam" id="PF10002">
    <property type="entry name" value="DUF2243"/>
    <property type="match status" value="1"/>
</dbReference>
<comment type="caution">
    <text evidence="3">The sequence shown here is derived from an EMBL/GenBank/DDBJ whole genome shotgun (WGS) entry which is preliminary data.</text>
</comment>
<name>A0A365HA66_9ACTN</name>